<organism evidence="8 9">
    <name type="scientific">Rhynchospora tenuis</name>
    <dbReference type="NCBI Taxonomy" id="198213"/>
    <lineage>
        <taxon>Eukaryota</taxon>
        <taxon>Viridiplantae</taxon>
        <taxon>Streptophyta</taxon>
        <taxon>Embryophyta</taxon>
        <taxon>Tracheophyta</taxon>
        <taxon>Spermatophyta</taxon>
        <taxon>Magnoliopsida</taxon>
        <taxon>Liliopsida</taxon>
        <taxon>Poales</taxon>
        <taxon>Cyperaceae</taxon>
        <taxon>Cyperoideae</taxon>
        <taxon>Rhynchosporeae</taxon>
        <taxon>Rhynchospora</taxon>
    </lineage>
</organism>
<name>A0AAD5W983_9POAL</name>
<evidence type="ECO:0000256" key="1">
    <source>
        <dbReference type="ARBA" id="ARBA00008894"/>
    </source>
</evidence>
<dbReference type="PRINTS" id="PR00364">
    <property type="entry name" value="DISEASERSIST"/>
</dbReference>
<dbReference type="Pfam" id="PF00931">
    <property type="entry name" value="NB-ARC"/>
    <property type="match status" value="1"/>
</dbReference>
<dbReference type="AlphaFoldDB" id="A0AAD5W983"/>
<dbReference type="PANTHER" id="PTHR19338:SF73">
    <property type="entry name" value="DISEASE RESISTANCE PROTEIN RGA2-LIKE"/>
    <property type="match status" value="1"/>
</dbReference>
<reference evidence="8 9" key="1">
    <citation type="journal article" date="2022" name="Cell">
        <title>Repeat-based holocentromeres influence genome architecture and karyotype evolution.</title>
        <authorList>
            <person name="Hofstatter P.G."/>
            <person name="Thangavel G."/>
            <person name="Lux T."/>
            <person name="Neumann P."/>
            <person name="Vondrak T."/>
            <person name="Novak P."/>
            <person name="Zhang M."/>
            <person name="Costa L."/>
            <person name="Castellani M."/>
            <person name="Scott A."/>
            <person name="Toegelov H."/>
            <person name="Fuchs J."/>
            <person name="Mata-Sucre Y."/>
            <person name="Dias Y."/>
            <person name="Vanzela A.L.L."/>
            <person name="Huettel B."/>
            <person name="Almeida C.C.S."/>
            <person name="Simkova H."/>
            <person name="Souza G."/>
            <person name="Pedrosa-Harand A."/>
            <person name="Macas J."/>
            <person name="Mayer K.F.X."/>
            <person name="Houben A."/>
            <person name="Marques A."/>
        </authorList>
    </citation>
    <scope>NUCLEOTIDE SEQUENCE [LARGE SCALE GENOMIC DNA]</scope>
    <source>
        <strain evidence="8">RhyTen1mFocal</strain>
    </source>
</reference>
<feature type="domain" description="NB-ARC" evidence="6">
    <location>
        <begin position="179"/>
        <end position="289"/>
    </location>
</feature>
<evidence type="ECO:0000256" key="3">
    <source>
        <dbReference type="ARBA" id="ARBA00022737"/>
    </source>
</evidence>
<keyword evidence="9" id="KW-1185">Reference proteome</keyword>
<dbReference type="InterPro" id="IPR041118">
    <property type="entry name" value="Rx_N"/>
</dbReference>
<evidence type="ECO:0000256" key="5">
    <source>
        <dbReference type="ARBA" id="ARBA00022821"/>
    </source>
</evidence>
<dbReference type="InterPro" id="IPR038005">
    <property type="entry name" value="RX-like_CC"/>
</dbReference>
<evidence type="ECO:0000259" key="6">
    <source>
        <dbReference type="Pfam" id="PF00931"/>
    </source>
</evidence>
<evidence type="ECO:0000259" key="7">
    <source>
        <dbReference type="Pfam" id="PF18052"/>
    </source>
</evidence>
<protein>
    <submittedName>
        <fullName evidence="8">Uncharacterized protein</fullName>
    </submittedName>
</protein>
<keyword evidence="3" id="KW-0677">Repeat</keyword>
<evidence type="ECO:0000256" key="4">
    <source>
        <dbReference type="ARBA" id="ARBA00022741"/>
    </source>
</evidence>
<keyword evidence="4" id="KW-0547">Nucleotide-binding</keyword>
<accession>A0AAD5W983</accession>
<evidence type="ECO:0000313" key="9">
    <source>
        <dbReference type="Proteomes" id="UP001210211"/>
    </source>
</evidence>
<dbReference type="GO" id="GO:0043531">
    <property type="term" value="F:ADP binding"/>
    <property type="evidence" value="ECO:0007669"/>
    <property type="project" value="InterPro"/>
</dbReference>
<dbReference type="Proteomes" id="UP001210211">
    <property type="component" value="Unassembled WGS sequence"/>
</dbReference>
<dbReference type="InterPro" id="IPR027417">
    <property type="entry name" value="P-loop_NTPase"/>
</dbReference>
<comment type="caution">
    <text evidence="8">The sequence shown here is derived from an EMBL/GenBank/DDBJ whole genome shotgun (WGS) entry which is preliminary data.</text>
</comment>
<comment type="similarity">
    <text evidence="1">Belongs to the disease resistance NB-LRR family.</text>
</comment>
<feature type="domain" description="Disease resistance N-terminal" evidence="7">
    <location>
        <begin position="5"/>
        <end position="94"/>
    </location>
</feature>
<keyword evidence="2" id="KW-0433">Leucine-rich repeat</keyword>
<dbReference type="EMBL" id="JAMRDG010000002">
    <property type="protein sequence ID" value="KAJ3684346.1"/>
    <property type="molecule type" value="Genomic_DNA"/>
</dbReference>
<dbReference type="PANTHER" id="PTHR19338">
    <property type="entry name" value="TRANSLOCASE OF INNER MITOCHONDRIAL MEMBRANE 13 HOMOLOG"/>
    <property type="match status" value="1"/>
</dbReference>
<dbReference type="Gene3D" id="3.40.50.300">
    <property type="entry name" value="P-loop containing nucleotide triphosphate hydrolases"/>
    <property type="match status" value="1"/>
</dbReference>
<dbReference type="InterPro" id="IPR002182">
    <property type="entry name" value="NB-ARC"/>
</dbReference>
<dbReference type="CDD" id="cd14798">
    <property type="entry name" value="RX-CC_like"/>
    <property type="match status" value="1"/>
</dbReference>
<evidence type="ECO:0000313" key="8">
    <source>
        <dbReference type="EMBL" id="KAJ3684346.1"/>
    </source>
</evidence>
<dbReference type="GO" id="GO:0006952">
    <property type="term" value="P:defense response"/>
    <property type="evidence" value="ECO:0007669"/>
    <property type="project" value="UniProtKB-KW"/>
</dbReference>
<dbReference type="Gene3D" id="1.20.5.4130">
    <property type="match status" value="1"/>
</dbReference>
<gene>
    <name evidence="8" type="ORF">LUZ61_013510</name>
</gene>
<proteinExistence type="inferred from homology"/>
<keyword evidence="5" id="KW-0611">Plant defense</keyword>
<sequence>MAETVVNFVLGKLGDMIVKEAQSLGQVGDKVKWVETELTRIKCYLTDADSKRRKGDARAENWLNELRDVAYRIEDATDTFYVEIEDNRQGVEGSSHKHRGFLAKLKRFGHKTTKLPALCKLGTELDDIKKVLEGISKSKVDYDIDPLQERGKGETVLMPLRRATYQDVDETEIVGFDADKNNVCKLLRDTETPRRAVLTIVGPGGLGKTTLAHMVYKSVQADFSFHIMLPVSQQYNPINLLRKMLTKLKGSEPSTQEIGDLISELKDLLSSERYLIILDDVWVIDLWNQYLKHALRA</sequence>
<dbReference type="SUPFAM" id="SSF52540">
    <property type="entry name" value="P-loop containing nucleoside triphosphate hydrolases"/>
    <property type="match status" value="1"/>
</dbReference>
<dbReference type="Pfam" id="PF18052">
    <property type="entry name" value="Rx_N"/>
    <property type="match status" value="1"/>
</dbReference>
<evidence type="ECO:0000256" key="2">
    <source>
        <dbReference type="ARBA" id="ARBA00022614"/>
    </source>
</evidence>